<dbReference type="EMBL" id="CP019239">
    <property type="protein sequence ID" value="APW44514.1"/>
    <property type="molecule type" value="Genomic_DNA"/>
</dbReference>
<protein>
    <submittedName>
        <fullName evidence="4">Short-chain dehydrogenase</fullName>
    </submittedName>
</protein>
<dbReference type="InterPro" id="IPR036291">
    <property type="entry name" value="NAD(P)-bd_dom_sf"/>
</dbReference>
<dbReference type="STRING" id="1484693.RS694_19650"/>
<dbReference type="AlphaFoldDB" id="A0A1P8KER1"/>
<proteinExistence type="inferred from homology"/>
<evidence type="ECO:0000256" key="2">
    <source>
        <dbReference type="ARBA" id="ARBA00023002"/>
    </source>
</evidence>
<evidence type="ECO:0000256" key="1">
    <source>
        <dbReference type="ARBA" id="ARBA00006484"/>
    </source>
</evidence>
<evidence type="ECO:0000256" key="3">
    <source>
        <dbReference type="RuleBase" id="RU000363"/>
    </source>
</evidence>
<dbReference type="Pfam" id="PF00106">
    <property type="entry name" value="adh_short"/>
    <property type="match status" value="1"/>
</dbReference>
<accession>A0A1P8KER1</accession>
<dbReference type="NCBIfam" id="NF006117">
    <property type="entry name" value="PRK08264.1-3"/>
    <property type="match status" value="1"/>
</dbReference>
<dbReference type="PROSITE" id="PS00061">
    <property type="entry name" value="ADH_SHORT"/>
    <property type="match status" value="1"/>
</dbReference>
<dbReference type="PRINTS" id="PR00080">
    <property type="entry name" value="SDRFAMILY"/>
</dbReference>
<dbReference type="InterPro" id="IPR002347">
    <property type="entry name" value="SDR_fam"/>
</dbReference>
<organism evidence="4 5">
    <name type="scientific">Rhodoferax saidenbachensis</name>
    <dbReference type="NCBI Taxonomy" id="1484693"/>
    <lineage>
        <taxon>Bacteria</taxon>
        <taxon>Pseudomonadati</taxon>
        <taxon>Pseudomonadota</taxon>
        <taxon>Betaproteobacteria</taxon>
        <taxon>Burkholderiales</taxon>
        <taxon>Comamonadaceae</taxon>
        <taxon>Rhodoferax</taxon>
    </lineage>
</organism>
<dbReference type="RefSeq" id="WP_029708199.1">
    <property type="nucleotide sequence ID" value="NZ_CP019239.1"/>
</dbReference>
<dbReference type="NCBIfam" id="NF006119">
    <property type="entry name" value="PRK08264.1-5"/>
    <property type="match status" value="1"/>
</dbReference>
<dbReference type="PANTHER" id="PTHR43669:SF3">
    <property type="entry name" value="ALCOHOL DEHYDROGENASE, PUTATIVE (AFU_ORTHOLOGUE AFUA_3G03445)-RELATED"/>
    <property type="match status" value="1"/>
</dbReference>
<dbReference type="GO" id="GO:0016491">
    <property type="term" value="F:oxidoreductase activity"/>
    <property type="evidence" value="ECO:0007669"/>
    <property type="project" value="UniProtKB-KW"/>
</dbReference>
<comment type="similarity">
    <text evidence="1 3">Belongs to the short-chain dehydrogenases/reductases (SDR) family.</text>
</comment>
<dbReference type="InterPro" id="IPR020904">
    <property type="entry name" value="Sc_DH/Rdtase_CS"/>
</dbReference>
<dbReference type="KEGG" id="rsb:RS694_19650"/>
<sequence>MQIKNSVVLVTGANRGLGQAFVNALLEAGAAKIYAAARDPGSITLKGVTPIKLDVTNAADIAAAAKQCTDLTLLINNAGISRGSSFLAAGSADAARAELETHFFAPLALSQAFAPILKANGGGAIVNVLSVLSWLNIAPVATYSASKAAAWSLTNGLRGELRAQGTQVVGVHVGYMDTDMARDVPGPKTSPLDVARQTLAALEAGKDEVLADELSRNVKQGLSAEKAVYLGAATE</sequence>
<dbReference type="PANTHER" id="PTHR43669">
    <property type="entry name" value="5-KETO-D-GLUCONATE 5-REDUCTASE"/>
    <property type="match status" value="1"/>
</dbReference>
<dbReference type="Proteomes" id="UP000186110">
    <property type="component" value="Chromosome"/>
</dbReference>
<gene>
    <name evidence="4" type="ORF">RS694_19650</name>
</gene>
<evidence type="ECO:0000313" key="5">
    <source>
        <dbReference type="Proteomes" id="UP000186110"/>
    </source>
</evidence>
<name>A0A1P8KER1_9BURK</name>
<keyword evidence="5" id="KW-1185">Reference proteome</keyword>
<dbReference type="NCBIfam" id="NF006118">
    <property type="entry name" value="PRK08264.1-4"/>
    <property type="match status" value="1"/>
</dbReference>
<evidence type="ECO:0000313" key="4">
    <source>
        <dbReference type="EMBL" id="APW44514.1"/>
    </source>
</evidence>
<dbReference type="PRINTS" id="PR00081">
    <property type="entry name" value="GDHRDH"/>
</dbReference>
<keyword evidence="2" id="KW-0560">Oxidoreductase</keyword>
<dbReference type="eggNOG" id="COG0300">
    <property type="taxonomic scope" value="Bacteria"/>
</dbReference>
<reference evidence="4 5" key="1">
    <citation type="submission" date="2017-01" db="EMBL/GenBank/DDBJ databases">
        <authorList>
            <person name="Mah S.A."/>
            <person name="Swanson W.J."/>
            <person name="Moy G.W."/>
            <person name="Vacquier V.D."/>
        </authorList>
    </citation>
    <scope>NUCLEOTIDE SEQUENCE [LARGE SCALE GENOMIC DNA]</scope>
    <source>
        <strain evidence="4 5">DSM 22694</strain>
    </source>
</reference>
<dbReference type="SUPFAM" id="SSF51735">
    <property type="entry name" value="NAD(P)-binding Rossmann-fold domains"/>
    <property type="match status" value="1"/>
</dbReference>
<dbReference type="Gene3D" id="3.40.50.720">
    <property type="entry name" value="NAD(P)-binding Rossmann-like Domain"/>
    <property type="match status" value="1"/>
</dbReference>